<dbReference type="SUPFAM" id="SSF51735">
    <property type="entry name" value="NAD(P)-binding Rossmann-fold domains"/>
    <property type="match status" value="1"/>
</dbReference>
<dbReference type="PANTHER" id="PTHR33303">
    <property type="entry name" value="CYTOPLASMIC PROTEIN-RELATED"/>
    <property type="match status" value="1"/>
</dbReference>
<dbReference type="SMART" id="SM00881">
    <property type="entry name" value="CoA_binding"/>
    <property type="match status" value="1"/>
</dbReference>
<proteinExistence type="predicted"/>
<gene>
    <name evidence="3" type="ORF">JHL17_11135</name>
</gene>
<keyword evidence="4" id="KW-1185">Reference proteome</keyword>
<dbReference type="RefSeq" id="WP_200193006.1">
    <property type="nucleotide sequence ID" value="NZ_JAENHM010000030.1"/>
</dbReference>
<accession>A0ABS1F3G4</accession>
<dbReference type="Gene3D" id="3.40.50.720">
    <property type="entry name" value="NAD(P)-binding Rossmann-like Domain"/>
    <property type="match status" value="1"/>
</dbReference>
<dbReference type="PANTHER" id="PTHR33303:SF2">
    <property type="entry name" value="COA-BINDING DOMAIN-CONTAINING PROTEIN"/>
    <property type="match status" value="1"/>
</dbReference>
<dbReference type="InterPro" id="IPR003781">
    <property type="entry name" value="CoA-bd"/>
</dbReference>
<comment type="caution">
    <text evidence="3">The sequence shown here is derived from an EMBL/GenBank/DDBJ whole genome shotgun (WGS) entry which is preliminary data.</text>
</comment>
<dbReference type="Proteomes" id="UP000652760">
    <property type="component" value="Unassembled WGS sequence"/>
</dbReference>
<feature type="domain" description="CoA-binding" evidence="2">
    <location>
        <begin position="36"/>
        <end position="130"/>
    </location>
</feature>
<dbReference type="Pfam" id="PF13380">
    <property type="entry name" value="CoA_binding_2"/>
    <property type="match status" value="1"/>
</dbReference>
<sequence length="188" mass="20299">MSDLKISDPKTDDPKTGGQKITEPADYTDAFLHGVLETVKSIAVVGASADPVKASFFVMKYLRDKGYRVIPVNPKMAGQTILGLTVHASLKDLPEPPDMVDVFRNSAAAGGVTDEAIAAGAKVVWMQLGVRNDEAAVRAQTAGLTVVMDRCPKMEIQRLFGEIGRIGVNSNVLMTRRRAPTKSFKKLI</sequence>
<feature type="compositionally biased region" description="Basic and acidic residues" evidence="1">
    <location>
        <begin position="1"/>
        <end position="15"/>
    </location>
</feature>
<evidence type="ECO:0000313" key="4">
    <source>
        <dbReference type="Proteomes" id="UP000652760"/>
    </source>
</evidence>
<dbReference type="InterPro" id="IPR036291">
    <property type="entry name" value="NAD(P)-bd_dom_sf"/>
</dbReference>
<name>A0ABS1F3G4_9PROT</name>
<evidence type="ECO:0000259" key="2">
    <source>
        <dbReference type="SMART" id="SM00881"/>
    </source>
</evidence>
<evidence type="ECO:0000313" key="3">
    <source>
        <dbReference type="EMBL" id="MBK1837966.1"/>
    </source>
</evidence>
<reference evidence="4" key="1">
    <citation type="submission" date="2021-01" db="EMBL/GenBank/DDBJ databases">
        <title>Genome public.</title>
        <authorList>
            <person name="Liu C."/>
            <person name="Sun Q."/>
        </authorList>
    </citation>
    <scope>NUCLEOTIDE SEQUENCE [LARGE SCALE GENOMIC DNA]</scope>
    <source>
        <strain evidence="4">YIM B02556</strain>
    </source>
</reference>
<feature type="region of interest" description="Disordered" evidence="1">
    <location>
        <begin position="1"/>
        <end position="22"/>
    </location>
</feature>
<protein>
    <submittedName>
        <fullName evidence="3">CoA-binding protein</fullName>
    </submittedName>
</protein>
<organism evidence="3 4">
    <name type="scientific">Azospirillum endophyticum</name>
    <dbReference type="NCBI Taxonomy" id="2800326"/>
    <lineage>
        <taxon>Bacteria</taxon>
        <taxon>Pseudomonadati</taxon>
        <taxon>Pseudomonadota</taxon>
        <taxon>Alphaproteobacteria</taxon>
        <taxon>Rhodospirillales</taxon>
        <taxon>Azospirillaceae</taxon>
        <taxon>Azospirillum</taxon>
    </lineage>
</organism>
<dbReference type="EMBL" id="JAENHM010000030">
    <property type="protein sequence ID" value="MBK1837966.1"/>
    <property type="molecule type" value="Genomic_DNA"/>
</dbReference>
<evidence type="ECO:0000256" key="1">
    <source>
        <dbReference type="SAM" id="MobiDB-lite"/>
    </source>
</evidence>